<dbReference type="Proteomes" id="UP001054837">
    <property type="component" value="Unassembled WGS sequence"/>
</dbReference>
<evidence type="ECO:0000313" key="3">
    <source>
        <dbReference type="Proteomes" id="UP001054837"/>
    </source>
</evidence>
<dbReference type="AlphaFoldDB" id="A0AAV4WYV6"/>
<sequence>MVELRALCTTGLGSNPDGTTKKPKLRIRPSEVRSKANWPFLPFPPAVGGECAAPLSSPQLFHGRRQGGEGGEPGTSLHSPYRFLKPPPGRRCVETGEASPFPGCVSAAFECSKLVRIF</sequence>
<feature type="region of interest" description="Disordered" evidence="1">
    <location>
        <begin position="1"/>
        <end position="24"/>
    </location>
</feature>
<protein>
    <submittedName>
        <fullName evidence="2">Uncharacterized protein</fullName>
    </submittedName>
</protein>
<evidence type="ECO:0000313" key="2">
    <source>
        <dbReference type="EMBL" id="GIY87429.1"/>
    </source>
</evidence>
<comment type="caution">
    <text evidence="2">The sequence shown here is derived from an EMBL/GenBank/DDBJ whole genome shotgun (WGS) entry which is preliminary data.</text>
</comment>
<organism evidence="2 3">
    <name type="scientific">Caerostris darwini</name>
    <dbReference type="NCBI Taxonomy" id="1538125"/>
    <lineage>
        <taxon>Eukaryota</taxon>
        <taxon>Metazoa</taxon>
        <taxon>Ecdysozoa</taxon>
        <taxon>Arthropoda</taxon>
        <taxon>Chelicerata</taxon>
        <taxon>Arachnida</taxon>
        <taxon>Araneae</taxon>
        <taxon>Araneomorphae</taxon>
        <taxon>Entelegynae</taxon>
        <taxon>Araneoidea</taxon>
        <taxon>Araneidae</taxon>
        <taxon>Caerostris</taxon>
    </lineage>
</organism>
<evidence type="ECO:0000256" key="1">
    <source>
        <dbReference type="SAM" id="MobiDB-lite"/>
    </source>
</evidence>
<name>A0AAV4WYV6_9ARAC</name>
<dbReference type="EMBL" id="BPLQ01015341">
    <property type="protein sequence ID" value="GIY87429.1"/>
    <property type="molecule type" value="Genomic_DNA"/>
</dbReference>
<keyword evidence="3" id="KW-1185">Reference proteome</keyword>
<proteinExistence type="predicted"/>
<gene>
    <name evidence="2" type="ORF">CDAR_320731</name>
</gene>
<reference evidence="2 3" key="1">
    <citation type="submission" date="2021-06" db="EMBL/GenBank/DDBJ databases">
        <title>Caerostris darwini draft genome.</title>
        <authorList>
            <person name="Kono N."/>
            <person name="Arakawa K."/>
        </authorList>
    </citation>
    <scope>NUCLEOTIDE SEQUENCE [LARGE SCALE GENOMIC DNA]</scope>
</reference>
<feature type="region of interest" description="Disordered" evidence="1">
    <location>
        <begin position="58"/>
        <end position="83"/>
    </location>
</feature>
<accession>A0AAV4WYV6</accession>